<dbReference type="AlphaFoldDB" id="A0A1Y2FDE3"/>
<comment type="caution">
    <text evidence="3">The sequence shown here is derived from an EMBL/GenBank/DDBJ whole genome shotgun (WGS) entry which is preliminary data.</text>
</comment>
<protein>
    <submittedName>
        <fullName evidence="3">Uncharacterized protein</fullName>
    </submittedName>
</protein>
<reference evidence="3 4" key="1">
    <citation type="submission" date="2016-07" db="EMBL/GenBank/DDBJ databases">
        <title>Pervasive Adenine N6-methylation of Active Genes in Fungi.</title>
        <authorList>
            <consortium name="DOE Joint Genome Institute"/>
            <person name="Mondo S.J."/>
            <person name="Dannebaum R.O."/>
            <person name="Kuo R.C."/>
            <person name="Labutti K."/>
            <person name="Haridas S."/>
            <person name="Kuo A."/>
            <person name="Salamov A."/>
            <person name="Ahrendt S.R."/>
            <person name="Lipzen A."/>
            <person name="Sullivan W."/>
            <person name="Andreopoulos W.B."/>
            <person name="Clum A."/>
            <person name="Lindquist E."/>
            <person name="Daum C."/>
            <person name="Ramamoorthy G.K."/>
            <person name="Gryganskyi A."/>
            <person name="Culley D."/>
            <person name="Magnuson J.K."/>
            <person name="James T.Y."/>
            <person name="O'Malley M.A."/>
            <person name="Stajich J.E."/>
            <person name="Spatafora J.W."/>
            <person name="Visel A."/>
            <person name="Grigoriev I.V."/>
        </authorList>
    </citation>
    <scope>NUCLEOTIDE SEQUENCE [LARGE SCALE GENOMIC DNA]</scope>
    <source>
        <strain evidence="3 4">12-1054</strain>
    </source>
</reference>
<feature type="coiled-coil region" evidence="1">
    <location>
        <begin position="26"/>
        <end position="75"/>
    </location>
</feature>
<name>A0A1Y2FDE3_PROLT</name>
<keyword evidence="1" id="KW-0175">Coiled coil</keyword>
<keyword evidence="4" id="KW-1185">Reference proteome</keyword>
<accession>A0A1Y2FDE3</accession>
<sequence>MVQVATANQQLASHLEKVAARHQKHIAKIEAHREKVLERVEQHREKILDRREKAIAKVERKREQAMQRVEVHRQTALQHREKTLQKLEDVHLEVLNKVTLIQYGDDGGKVLDAERKHYQQSHQAKRFATAAIDDTASEIDVIVAAEDDMSSTDCSPMITPSEERTRTLSSSSGSSLTLGPDHEPIIGRASSEWSRATAISRRPANLCH</sequence>
<evidence type="ECO:0000313" key="4">
    <source>
        <dbReference type="Proteomes" id="UP000193685"/>
    </source>
</evidence>
<evidence type="ECO:0000256" key="2">
    <source>
        <dbReference type="SAM" id="MobiDB-lite"/>
    </source>
</evidence>
<feature type="region of interest" description="Disordered" evidence="2">
    <location>
        <begin position="150"/>
        <end position="190"/>
    </location>
</feature>
<dbReference type="EMBL" id="MCFI01000010">
    <property type="protein sequence ID" value="ORY81943.1"/>
    <property type="molecule type" value="Genomic_DNA"/>
</dbReference>
<dbReference type="GeneID" id="63785960"/>
<evidence type="ECO:0000313" key="3">
    <source>
        <dbReference type="EMBL" id="ORY81943.1"/>
    </source>
</evidence>
<evidence type="ECO:0000256" key="1">
    <source>
        <dbReference type="SAM" id="Coils"/>
    </source>
</evidence>
<organism evidence="3 4">
    <name type="scientific">Protomyces lactucae-debilis</name>
    <dbReference type="NCBI Taxonomy" id="2754530"/>
    <lineage>
        <taxon>Eukaryota</taxon>
        <taxon>Fungi</taxon>
        <taxon>Dikarya</taxon>
        <taxon>Ascomycota</taxon>
        <taxon>Taphrinomycotina</taxon>
        <taxon>Taphrinomycetes</taxon>
        <taxon>Taphrinales</taxon>
        <taxon>Protomycetaceae</taxon>
        <taxon>Protomyces</taxon>
    </lineage>
</organism>
<dbReference type="Proteomes" id="UP000193685">
    <property type="component" value="Unassembled WGS sequence"/>
</dbReference>
<proteinExistence type="predicted"/>
<gene>
    <name evidence="3" type="ORF">BCR37DRAFT_379849</name>
</gene>
<feature type="compositionally biased region" description="Low complexity" evidence="2">
    <location>
        <begin position="167"/>
        <end position="179"/>
    </location>
</feature>
<dbReference type="RefSeq" id="XP_040725077.1">
    <property type="nucleotide sequence ID" value="XM_040869361.1"/>
</dbReference>